<dbReference type="PROSITE" id="PS51257">
    <property type="entry name" value="PROKAR_LIPOPROTEIN"/>
    <property type="match status" value="1"/>
</dbReference>
<proteinExistence type="predicted"/>
<reference evidence="2" key="1">
    <citation type="submission" date="2021-11" db="EMBL/GenBank/DDBJ databases">
        <title>BS-T2-15 a new species belonging to the Comamonadaceae family isolated from the soil of a French oak forest.</title>
        <authorList>
            <person name="Mieszkin S."/>
            <person name="Alain K."/>
        </authorList>
    </citation>
    <scope>NUCLEOTIDE SEQUENCE</scope>
    <source>
        <strain evidence="2">BS-T2-15</strain>
    </source>
</reference>
<evidence type="ECO:0000256" key="1">
    <source>
        <dbReference type="SAM" id="SignalP"/>
    </source>
</evidence>
<feature type="chain" id="PRO_5040758338" description="DUF4398 domain-containing protein" evidence="1">
    <location>
        <begin position="26"/>
        <end position="158"/>
    </location>
</feature>
<gene>
    <name evidence="2" type="ORF">LPC04_04405</name>
</gene>
<comment type="caution">
    <text evidence="2">The sequence shown here is derived from an EMBL/GenBank/DDBJ whole genome shotgun (WGS) entry which is preliminary data.</text>
</comment>
<protein>
    <recommendedName>
        <fullName evidence="4">DUF4398 domain-containing protein</fullName>
    </recommendedName>
</protein>
<name>A0A9X2BZ51_9BURK</name>
<keyword evidence="1" id="KW-0732">Signal</keyword>
<organism evidence="2 3">
    <name type="scientific">Scleromatobacter humisilvae</name>
    <dbReference type="NCBI Taxonomy" id="2897159"/>
    <lineage>
        <taxon>Bacteria</taxon>
        <taxon>Pseudomonadati</taxon>
        <taxon>Pseudomonadota</taxon>
        <taxon>Betaproteobacteria</taxon>
        <taxon>Burkholderiales</taxon>
        <taxon>Sphaerotilaceae</taxon>
        <taxon>Scleromatobacter</taxon>
    </lineage>
</organism>
<accession>A0A9X2BZ51</accession>
<evidence type="ECO:0008006" key="4">
    <source>
        <dbReference type="Google" id="ProtNLM"/>
    </source>
</evidence>
<keyword evidence="3" id="KW-1185">Reference proteome</keyword>
<evidence type="ECO:0000313" key="2">
    <source>
        <dbReference type="EMBL" id="MCK9684946.1"/>
    </source>
</evidence>
<feature type="signal peptide" evidence="1">
    <location>
        <begin position="1"/>
        <end position="25"/>
    </location>
</feature>
<sequence>MKFTRLAAALAAAPLILAATGCVVAPPPPPPAPHHPAYLHALTDLRDVRWNLEHRPGDAAVSTQEDVAIVETERAINDARTAAIEDGKNVYQHPPEDAHIDRRGRLHHAAELLRKARRDVAEGESNPQTVELRNRVVGHIDAAIAATDRAIHDVETGR</sequence>
<dbReference type="RefSeq" id="WP_275680967.1">
    <property type="nucleotide sequence ID" value="NZ_JAJLJH010000001.1"/>
</dbReference>
<dbReference type="EMBL" id="JAJLJH010000001">
    <property type="protein sequence ID" value="MCK9684946.1"/>
    <property type="molecule type" value="Genomic_DNA"/>
</dbReference>
<dbReference type="AlphaFoldDB" id="A0A9X2BZ51"/>
<evidence type="ECO:0000313" key="3">
    <source>
        <dbReference type="Proteomes" id="UP001139353"/>
    </source>
</evidence>
<dbReference type="Proteomes" id="UP001139353">
    <property type="component" value="Unassembled WGS sequence"/>
</dbReference>